<reference evidence="3" key="2">
    <citation type="journal article" date="2024" name="Plant">
        <title>Genomic evolution and insights into agronomic trait innovations of Sesamum species.</title>
        <authorList>
            <person name="Miao H."/>
            <person name="Wang L."/>
            <person name="Qu L."/>
            <person name="Liu H."/>
            <person name="Sun Y."/>
            <person name="Le M."/>
            <person name="Wang Q."/>
            <person name="Wei S."/>
            <person name="Zheng Y."/>
            <person name="Lin W."/>
            <person name="Duan Y."/>
            <person name="Cao H."/>
            <person name="Xiong S."/>
            <person name="Wang X."/>
            <person name="Wei L."/>
            <person name="Li C."/>
            <person name="Ma Q."/>
            <person name="Ju M."/>
            <person name="Zhao R."/>
            <person name="Li G."/>
            <person name="Mu C."/>
            <person name="Tian Q."/>
            <person name="Mei H."/>
            <person name="Zhang T."/>
            <person name="Gao T."/>
            <person name="Zhang H."/>
        </authorList>
    </citation>
    <scope>NUCLEOTIDE SEQUENCE</scope>
    <source>
        <strain evidence="3">3651</strain>
    </source>
</reference>
<dbReference type="PANTHER" id="PTHR31286:SF167">
    <property type="entry name" value="OS09G0268800 PROTEIN"/>
    <property type="match status" value="1"/>
</dbReference>
<dbReference type="InterPro" id="IPR040256">
    <property type="entry name" value="At4g02000-like"/>
</dbReference>
<feature type="domain" description="Zinc knuckle CX2CX4HX4C" evidence="2">
    <location>
        <begin position="175"/>
        <end position="212"/>
    </location>
</feature>
<gene>
    <name evidence="3" type="ORF">Salat_1088100</name>
</gene>
<keyword evidence="4" id="KW-1185">Reference proteome</keyword>
<accession>A0AAE1YPB0</accession>
<evidence type="ECO:0000313" key="3">
    <source>
        <dbReference type="EMBL" id="KAK4433258.1"/>
    </source>
</evidence>
<evidence type="ECO:0000313" key="4">
    <source>
        <dbReference type="Proteomes" id="UP001293254"/>
    </source>
</evidence>
<dbReference type="Pfam" id="PF14111">
    <property type="entry name" value="DUF4283"/>
    <property type="match status" value="1"/>
</dbReference>
<dbReference type="Proteomes" id="UP001293254">
    <property type="component" value="Unassembled WGS sequence"/>
</dbReference>
<dbReference type="InterPro" id="IPR025836">
    <property type="entry name" value="Zn_knuckle_CX2CX4HX4C"/>
</dbReference>
<proteinExistence type="predicted"/>
<dbReference type="EMBL" id="JACGWO010000003">
    <property type="protein sequence ID" value="KAK4433258.1"/>
    <property type="molecule type" value="Genomic_DNA"/>
</dbReference>
<dbReference type="AlphaFoldDB" id="A0AAE1YPB0"/>
<dbReference type="InterPro" id="IPR025558">
    <property type="entry name" value="DUF4283"/>
</dbReference>
<dbReference type="Pfam" id="PF14392">
    <property type="entry name" value="zf-CCHC_4"/>
    <property type="match status" value="1"/>
</dbReference>
<sequence>MADELINLDKALSFTEDENQSIILPPELGKVDAAQQGFYLVGKILGKRSFNFEAFKNTMLNVFKPGRGLDIQLIEEGRILFHFIHILDRRRVMESRPWAFDKNLLVLRTIEADDNPLRIDLNWSDFHIHIHDLPLNRMTKEIAAFIGNQLGIFRDVDLDKGGQGWGSSLRIRVSLDITKPLYRIVKIQLAQRVQSIISFTYERLPNFCYWCG</sequence>
<evidence type="ECO:0000259" key="2">
    <source>
        <dbReference type="Pfam" id="PF14392"/>
    </source>
</evidence>
<evidence type="ECO:0008006" key="5">
    <source>
        <dbReference type="Google" id="ProtNLM"/>
    </source>
</evidence>
<organism evidence="3 4">
    <name type="scientific">Sesamum alatum</name>
    <dbReference type="NCBI Taxonomy" id="300844"/>
    <lineage>
        <taxon>Eukaryota</taxon>
        <taxon>Viridiplantae</taxon>
        <taxon>Streptophyta</taxon>
        <taxon>Embryophyta</taxon>
        <taxon>Tracheophyta</taxon>
        <taxon>Spermatophyta</taxon>
        <taxon>Magnoliopsida</taxon>
        <taxon>eudicotyledons</taxon>
        <taxon>Gunneridae</taxon>
        <taxon>Pentapetalae</taxon>
        <taxon>asterids</taxon>
        <taxon>lamiids</taxon>
        <taxon>Lamiales</taxon>
        <taxon>Pedaliaceae</taxon>
        <taxon>Sesamum</taxon>
    </lineage>
</organism>
<name>A0AAE1YPB0_9LAMI</name>
<evidence type="ECO:0000259" key="1">
    <source>
        <dbReference type="Pfam" id="PF14111"/>
    </source>
</evidence>
<protein>
    <recommendedName>
        <fullName evidence="5">DUF4283 domain-containing protein</fullName>
    </recommendedName>
</protein>
<comment type="caution">
    <text evidence="3">The sequence shown here is derived from an EMBL/GenBank/DDBJ whole genome shotgun (WGS) entry which is preliminary data.</text>
</comment>
<reference evidence="3" key="1">
    <citation type="submission" date="2020-06" db="EMBL/GenBank/DDBJ databases">
        <authorList>
            <person name="Li T."/>
            <person name="Hu X."/>
            <person name="Zhang T."/>
            <person name="Song X."/>
            <person name="Zhang H."/>
            <person name="Dai N."/>
            <person name="Sheng W."/>
            <person name="Hou X."/>
            <person name="Wei L."/>
        </authorList>
    </citation>
    <scope>NUCLEOTIDE SEQUENCE</scope>
    <source>
        <strain evidence="3">3651</strain>
        <tissue evidence="3">Leaf</tissue>
    </source>
</reference>
<dbReference type="PANTHER" id="PTHR31286">
    <property type="entry name" value="GLYCINE-RICH CELL WALL STRUCTURAL PROTEIN 1.8-LIKE"/>
    <property type="match status" value="1"/>
</dbReference>
<feature type="domain" description="DUF4283" evidence="1">
    <location>
        <begin position="35"/>
        <end position="109"/>
    </location>
</feature>